<evidence type="ECO:0000313" key="4">
    <source>
        <dbReference type="EMBL" id="EFC40014.1"/>
    </source>
</evidence>
<sequence length="483" mass="56743">MHNRKQGESHDIFHDNLSSSSPPTNISKSAHPSEILENQVDNSSAKFNLHGETDLNTTSKTTSCCFCCSCSPFGMRMIRAASLMGLLLLIIAFFVWALPLLRLVYWNSKHFSQTGLRILEANSKISPLEERNLVEKVEKESGIHLINRKGLELFGLESSEILKDFSVLYQLKIVMQERRIGDKLFPIIDDIIENFYKKLLIRPSTITRSIHQTYKTKDLNLMPEHWKDSPERWVQYKDLYVNDYLDDKIDPDLRREVSVTYNYNLWIDEEMDQFVQSSDWKSVSEFNENYYDSFFKSIPMKIQKIDAIRYCWLSRIGGIYSDLDVRPIRDIEELLRYLELYHIIEAFKQKNSNQVLTLKEKFHKMVQYLKDSLETGSNESKFEPEWQSIQIEFQRIAKMKPKFSAVVPKTYPFGISNDFLIGARNSEFFQFVVQRSVAEFSRWKLLSYIPIARYAYVMLTGGPLFLSECYRQFTLEKAKKCKY</sequence>
<keyword evidence="3" id="KW-0472">Membrane</keyword>
<dbReference type="InterPro" id="IPR051706">
    <property type="entry name" value="Glycosyltransferase_domain"/>
</dbReference>
<dbReference type="InParanoid" id="D2VT33"/>
<dbReference type="PANTHER" id="PTHR32385">
    <property type="entry name" value="MANNOSYL PHOSPHORYLINOSITOL CERAMIDE SYNTHASE"/>
    <property type="match status" value="1"/>
</dbReference>
<feature type="region of interest" description="Disordered" evidence="2">
    <location>
        <begin position="1"/>
        <end position="29"/>
    </location>
</feature>
<organism evidence="5">
    <name type="scientific">Naegleria gruberi</name>
    <name type="common">Amoeba</name>
    <dbReference type="NCBI Taxonomy" id="5762"/>
    <lineage>
        <taxon>Eukaryota</taxon>
        <taxon>Discoba</taxon>
        <taxon>Heterolobosea</taxon>
        <taxon>Tetramitia</taxon>
        <taxon>Eutetramitia</taxon>
        <taxon>Vahlkampfiidae</taxon>
        <taxon>Naegleria</taxon>
    </lineage>
</organism>
<dbReference type="GO" id="GO:0051999">
    <property type="term" value="P:mannosyl-inositol phosphorylceramide biosynthetic process"/>
    <property type="evidence" value="ECO:0007669"/>
    <property type="project" value="TreeGrafter"/>
</dbReference>
<evidence type="ECO:0000313" key="5">
    <source>
        <dbReference type="Proteomes" id="UP000006671"/>
    </source>
</evidence>
<keyword evidence="5" id="KW-1185">Reference proteome</keyword>
<accession>D2VT33</accession>
<evidence type="ECO:0000256" key="1">
    <source>
        <dbReference type="ARBA" id="ARBA00022679"/>
    </source>
</evidence>
<dbReference type="GeneID" id="8853784"/>
<dbReference type="SUPFAM" id="SSF53448">
    <property type="entry name" value="Nucleotide-diphospho-sugar transferases"/>
    <property type="match status" value="1"/>
</dbReference>
<feature type="transmembrane region" description="Helical" evidence="3">
    <location>
        <begin position="83"/>
        <end position="106"/>
    </location>
</feature>
<dbReference type="GO" id="GO:0000030">
    <property type="term" value="F:mannosyltransferase activity"/>
    <property type="evidence" value="ECO:0007669"/>
    <property type="project" value="TreeGrafter"/>
</dbReference>
<reference evidence="4 5" key="1">
    <citation type="journal article" date="2010" name="Cell">
        <title>The genome of Naegleria gruberi illuminates early eukaryotic versatility.</title>
        <authorList>
            <person name="Fritz-Laylin L.K."/>
            <person name="Prochnik S.E."/>
            <person name="Ginger M.L."/>
            <person name="Dacks J.B."/>
            <person name="Carpenter M.L."/>
            <person name="Field M.C."/>
            <person name="Kuo A."/>
            <person name="Paredez A."/>
            <person name="Chapman J."/>
            <person name="Pham J."/>
            <person name="Shu S."/>
            <person name="Neupane R."/>
            <person name="Cipriano M."/>
            <person name="Mancuso J."/>
            <person name="Tu H."/>
            <person name="Salamov A."/>
            <person name="Lindquist E."/>
            <person name="Shapiro H."/>
            <person name="Lucas S."/>
            <person name="Grigoriev I.V."/>
            <person name="Cande W.Z."/>
            <person name="Fulton C."/>
            <person name="Rokhsar D.S."/>
            <person name="Dawson S.C."/>
        </authorList>
    </citation>
    <scope>NUCLEOTIDE SEQUENCE [LARGE SCALE GENOMIC DNA]</scope>
    <source>
        <strain evidence="4 5">NEG-M</strain>
    </source>
</reference>
<dbReference type="EMBL" id="GG738895">
    <property type="protein sequence ID" value="EFC40014.1"/>
    <property type="molecule type" value="Genomic_DNA"/>
</dbReference>
<dbReference type="Proteomes" id="UP000006671">
    <property type="component" value="Unassembled WGS sequence"/>
</dbReference>
<dbReference type="Pfam" id="PF04488">
    <property type="entry name" value="Gly_transf_sug"/>
    <property type="match status" value="1"/>
</dbReference>
<name>D2VT33_NAEGR</name>
<dbReference type="AlphaFoldDB" id="D2VT33"/>
<dbReference type="InterPro" id="IPR007577">
    <property type="entry name" value="GlycoTrfase_DXD_sugar-bd_CS"/>
</dbReference>
<proteinExistence type="predicted"/>
<dbReference type="Gene3D" id="3.90.550.20">
    <property type="match status" value="1"/>
</dbReference>
<dbReference type="GO" id="GO:0016020">
    <property type="term" value="C:membrane"/>
    <property type="evidence" value="ECO:0007669"/>
    <property type="project" value="GOC"/>
</dbReference>
<feature type="compositionally biased region" description="Basic and acidic residues" evidence="2">
    <location>
        <begin position="1"/>
        <end position="14"/>
    </location>
</feature>
<keyword evidence="1" id="KW-0808">Transferase</keyword>
<protein>
    <submittedName>
        <fullName evidence="4">Predicted protein</fullName>
    </submittedName>
</protein>
<keyword evidence="3" id="KW-0812">Transmembrane</keyword>
<dbReference type="VEuPathDB" id="AmoebaDB:NAEGRDRAFT_72157"/>
<dbReference type="KEGG" id="ngr:NAEGRDRAFT_72157"/>
<gene>
    <name evidence="4" type="ORF">NAEGRDRAFT_72157</name>
</gene>
<evidence type="ECO:0000256" key="2">
    <source>
        <dbReference type="SAM" id="MobiDB-lite"/>
    </source>
</evidence>
<evidence type="ECO:0000256" key="3">
    <source>
        <dbReference type="SAM" id="Phobius"/>
    </source>
</evidence>
<dbReference type="RefSeq" id="XP_002672758.1">
    <property type="nucleotide sequence ID" value="XM_002672712.1"/>
</dbReference>
<dbReference type="OrthoDB" id="3647at2759"/>
<dbReference type="PANTHER" id="PTHR32385:SF22">
    <property type="entry name" value="MANNOSYL PHOSPHORYLINOSITOL CERAMIDE SYNTHASE SUR1"/>
    <property type="match status" value="1"/>
</dbReference>
<dbReference type="InterPro" id="IPR029044">
    <property type="entry name" value="Nucleotide-diphossugar_trans"/>
</dbReference>
<keyword evidence="3" id="KW-1133">Transmembrane helix</keyword>